<comment type="caution">
    <text evidence="4">The sequence shown here is derived from an EMBL/GenBank/DDBJ whole genome shotgun (WGS) entry which is preliminary data.</text>
</comment>
<dbReference type="InterPro" id="IPR003723">
    <property type="entry name" value="Precorrin-6x_reduct"/>
</dbReference>
<dbReference type="Pfam" id="PF02571">
    <property type="entry name" value="CbiJ"/>
    <property type="match status" value="1"/>
</dbReference>
<dbReference type="OrthoDB" id="9780707at2"/>
<evidence type="ECO:0000313" key="4">
    <source>
        <dbReference type="EMBL" id="OAT80265.1"/>
    </source>
</evidence>
<proteinExistence type="predicted"/>
<evidence type="ECO:0000256" key="3">
    <source>
        <dbReference type="ARBA" id="ARBA00023002"/>
    </source>
</evidence>
<organism evidence="4 5">
    <name type="scientific">Desulfotomaculum copahuensis</name>
    <dbReference type="NCBI Taxonomy" id="1838280"/>
    <lineage>
        <taxon>Bacteria</taxon>
        <taxon>Bacillati</taxon>
        <taxon>Bacillota</taxon>
        <taxon>Clostridia</taxon>
        <taxon>Eubacteriales</taxon>
        <taxon>Desulfotomaculaceae</taxon>
        <taxon>Desulfotomaculum</taxon>
    </lineage>
</organism>
<comment type="pathway">
    <text evidence="1">Cofactor biosynthesis; adenosylcobalamin biosynthesis.</text>
</comment>
<evidence type="ECO:0000256" key="1">
    <source>
        <dbReference type="ARBA" id="ARBA00004953"/>
    </source>
</evidence>
<dbReference type="STRING" id="1838280.A6M21_14015"/>
<keyword evidence="5" id="KW-1185">Reference proteome</keyword>
<evidence type="ECO:0000256" key="2">
    <source>
        <dbReference type="ARBA" id="ARBA00022573"/>
    </source>
</evidence>
<reference evidence="4 5" key="1">
    <citation type="submission" date="2016-04" db="EMBL/GenBank/DDBJ databases">
        <authorList>
            <person name="Evans L.H."/>
            <person name="Alamgir A."/>
            <person name="Owens N."/>
            <person name="Weber N.D."/>
            <person name="Virtaneva K."/>
            <person name="Barbian K."/>
            <person name="Babar A."/>
            <person name="Rosenke K."/>
        </authorList>
    </citation>
    <scope>NUCLEOTIDE SEQUENCE [LARGE SCALE GENOMIC DNA]</scope>
    <source>
        <strain evidence="4 5">LMa1</strain>
    </source>
</reference>
<dbReference type="Proteomes" id="UP000078532">
    <property type="component" value="Unassembled WGS sequence"/>
</dbReference>
<dbReference type="PANTHER" id="PTHR36925:SF1">
    <property type="entry name" value="COBALT-PRECORRIN-6A REDUCTASE"/>
    <property type="match status" value="1"/>
</dbReference>
<dbReference type="UniPathway" id="UPA00148"/>
<keyword evidence="2" id="KW-0169">Cobalamin biosynthesis</keyword>
<name>A0A1B7LC55_9FIRM</name>
<dbReference type="NCBIfam" id="TIGR00715">
    <property type="entry name" value="precor6x_red"/>
    <property type="match status" value="1"/>
</dbReference>
<dbReference type="GO" id="GO:0016994">
    <property type="term" value="F:precorrin-6A reductase activity"/>
    <property type="evidence" value="ECO:0007669"/>
    <property type="project" value="InterPro"/>
</dbReference>
<gene>
    <name evidence="4" type="ORF">A6M21_14015</name>
</gene>
<accession>A0A1B7LC55</accession>
<dbReference type="RefSeq" id="WP_066670079.1">
    <property type="nucleotide sequence ID" value="NZ_LYVF01000183.1"/>
</dbReference>
<dbReference type="GO" id="GO:0009236">
    <property type="term" value="P:cobalamin biosynthetic process"/>
    <property type="evidence" value="ECO:0007669"/>
    <property type="project" value="UniProtKB-UniPathway"/>
</dbReference>
<protein>
    <submittedName>
        <fullName evidence="4">Precorrin-6x reductase</fullName>
    </submittedName>
</protein>
<sequence>MILVLCGTADGREIAAALAGKGYSVLASAATAYGGQLLAGYGGEVITGRLTAEEMLDLMRQRKVRLLVDATHPYAETASAVAAKACRLAQVPYIRYQRPPAPLPRHPLIQKAGGYQTAAALAARLGETIFLTTGSKTLPVFIKAARELGRRVVARVLPEPAIIENCRRLGLTPADIIALQGPCSEELNRALLVQYKAAVLVTKESGAPGGTTAKIAAALSLAVPVVVVERPPAPPAAVDTLSGLLQRITAIRNAR</sequence>
<dbReference type="PANTHER" id="PTHR36925">
    <property type="entry name" value="COBALT-PRECORRIN-6A REDUCTASE"/>
    <property type="match status" value="1"/>
</dbReference>
<dbReference type="EMBL" id="LYVF01000183">
    <property type="protein sequence ID" value="OAT80265.1"/>
    <property type="molecule type" value="Genomic_DNA"/>
</dbReference>
<keyword evidence="3" id="KW-0560">Oxidoreductase</keyword>
<dbReference type="PROSITE" id="PS51014">
    <property type="entry name" value="COBK_CBIJ"/>
    <property type="match status" value="1"/>
</dbReference>
<dbReference type="AlphaFoldDB" id="A0A1B7LC55"/>
<evidence type="ECO:0000313" key="5">
    <source>
        <dbReference type="Proteomes" id="UP000078532"/>
    </source>
</evidence>